<dbReference type="AlphaFoldDB" id="A0AAD8LW44"/>
<evidence type="ECO:0000256" key="5">
    <source>
        <dbReference type="ARBA" id="ARBA00022527"/>
    </source>
</evidence>
<dbReference type="Proteomes" id="UP001237642">
    <property type="component" value="Unassembled WGS sequence"/>
</dbReference>
<evidence type="ECO:0000256" key="18">
    <source>
        <dbReference type="PROSITE-ProRule" id="PRU10141"/>
    </source>
</evidence>
<proteinExistence type="predicted"/>
<evidence type="ECO:0000256" key="11">
    <source>
        <dbReference type="ARBA" id="ARBA00022840"/>
    </source>
</evidence>
<keyword evidence="7 19" id="KW-0812">Transmembrane</keyword>
<evidence type="ECO:0000256" key="19">
    <source>
        <dbReference type="SAM" id="Phobius"/>
    </source>
</evidence>
<dbReference type="SUPFAM" id="SSF56112">
    <property type="entry name" value="Protein kinase-like (PK-like)"/>
    <property type="match status" value="1"/>
</dbReference>
<dbReference type="SMART" id="SM00220">
    <property type="entry name" value="S_TKc"/>
    <property type="match status" value="1"/>
</dbReference>
<dbReference type="PANTHER" id="PTHR47989:SF62">
    <property type="entry name" value="OS05G0423500 PROTEIN"/>
    <property type="match status" value="1"/>
</dbReference>
<dbReference type="InterPro" id="IPR011009">
    <property type="entry name" value="Kinase-like_dom_sf"/>
</dbReference>
<comment type="catalytic activity">
    <reaction evidence="16">
        <text>L-threonyl-[protein] + ATP = O-phospho-L-threonyl-[protein] + ADP + H(+)</text>
        <dbReference type="Rhea" id="RHEA:46608"/>
        <dbReference type="Rhea" id="RHEA-COMP:11060"/>
        <dbReference type="Rhea" id="RHEA-COMP:11605"/>
        <dbReference type="ChEBI" id="CHEBI:15378"/>
        <dbReference type="ChEBI" id="CHEBI:30013"/>
        <dbReference type="ChEBI" id="CHEBI:30616"/>
        <dbReference type="ChEBI" id="CHEBI:61977"/>
        <dbReference type="ChEBI" id="CHEBI:456216"/>
        <dbReference type="EC" id="2.7.11.1"/>
    </reaction>
</comment>
<name>A0AAD8LW44_9APIA</name>
<dbReference type="InterPro" id="IPR043891">
    <property type="entry name" value="SPARK"/>
</dbReference>
<evidence type="ECO:0000256" key="6">
    <source>
        <dbReference type="ARBA" id="ARBA00022679"/>
    </source>
</evidence>
<evidence type="ECO:0000256" key="17">
    <source>
        <dbReference type="ARBA" id="ARBA00048679"/>
    </source>
</evidence>
<evidence type="ECO:0000259" key="21">
    <source>
        <dbReference type="PROSITE" id="PS50011"/>
    </source>
</evidence>
<accession>A0AAD8LW44</accession>
<dbReference type="PROSITE" id="PS50011">
    <property type="entry name" value="PROTEIN_KINASE_DOM"/>
    <property type="match status" value="1"/>
</dbReference>
<dbReference type="Gene3D" id="1.10.510.10">
    <property type="entry name" value="Transferase(Phosphotransferase) domain 1"/>
    <property type="match status" value="1"/>
</dbReference>
<keyword evidence="12 19" id="KW-1133">Transmembrane helix</keyword>
<evidence type="ECO:0000256" key="2">
    <source>
        <dbReference type="ARBA" id="ARBA00004479"/>
    </source>
</evidence>
<keyword evidence="23" id="KW-1185">Reference proteome</keyword>
<feature type="signal peptide" evidence="20">
    <location>
        <begin position="1"/>
        <end position="23"/>
    </location>
</feature>
<dbReference type="PROSITE" id="PS00108">
    <property type="entry name" value="PROTEIN_KINASE_ST"/>
    <property type="match status" value="1"/>
</dbReference>
<evidence type="ECO:0000313" key="23">
    <source>
        <dbReference type="Proteomes" id="UP001237642"/>
    </source>
</evidence>
<evidence type="ECO:0000256" key="4">
    <source>
        <dbReference type="ARBA" id="ARBA00022475"/>
    </source>
</evidence>
<evidence type="ECO:0000256" key="9">
    <source>
        <dbReference type="ARBA" id="ARBA00022741"/>
    </source>
</evidence>
<reference evidence="22" key="2">
    <citation type="submission" date="2023-05" db="EMBL/GenBank/DDBJ databases">
        <authorList>
            <person name="Schelkunov M.I."/>
        </authorList>
    </citation>
    <scope>NUCLEOTIDE SEQUENCE</scope>
    <source>
        <strain evidence="22">Hsosn_3</strain>
        <tissue evidence="22">Leaf</tissue>
    </source>
</reference>
<keyword evidence="8 20" id="KW-0732">Signal</keyword>
<evidence type="ECO:0000256" key="10">
    <source>
        <dbReference type="ARBA" id="ARBA00022777"/>
    </source>
</evidence>
<dbReference type="EC" id="2.7.11.1" evidence="3"/>
<evidence type="ECO:0000256" key="15">
    <source>
        <dbReference type="ARBA" id="ARBA00023180"/>
    </source>
</evidence>
<feature type="chain" id="PRO_5042159469" description="non-specific serine/threonine protein kinase" evidence="20">
    <location>
        <begin position="24"/>
        <end position="711"/>
    </location>
</feature>
<dbReference type="Gene3D" id="3.30.200.20">
    <property type="entry name" value="Phosphorylase Kinase, domain 1"/>
    <property type="match status" value="1"/>
</dbReference>
<keyword evidence="6" id="KW-0808">Transferase</keyword>
<evidence type="ECO:0000313" key="22">
    <source>
        <dbReference type="EMBL" id="KAK1348919.1"/>
    </source>
</evidence>
<dbReference type="InterPro" id="IPR000719">
    <property type="entry name" value="Prot_kinase_dom"/>
</dbReference>
<dbReference type="PROSITE" id="PS00107">
    <property type="entry name" value="PROTEIN_KINASE_ATP"/>
    <property type="match status" value="1"/>
</dbReference>
<dbReference type="FunFam" id="3.30.200.20:FF:000542">
    <property type="entry name" value="Receptor-like serine/threonine-protein kinase At4g25390"/>
    <property type="match status" value="1"/>
</dbReference>
<evidence type="ECO:0000256" key="3">
    <source>
        <dbReference type="ARBA" id="ARBA00012513"/>
    </source>
</evidence>
<keyword evidence="5" id="KW-0723">Serine/threonine-protein kinase</keyword>
<protein>
    <recommendedName>
        <fullName evidence="3">non-specific serine/threonine protein kinase</fullName>
        <ecNumber evidence="3">2.7.11.1</ecNumber>
    </recommendedName>
</protein>
<evidence type="ECO:0000256" key="13">
    <source>
        <dbReference type="ARBA" id="ARBA00023136"/>
    </source>
</evidence>
<dbReference type="GO" id="GO:0005886">
    <property type="term" value="C:plasma membrane"/>
    <property type="evidence" value="ECO:0007669"/>
    <property type="project" value="UniProtKB-SubCell"/>
</dbReference>
<feature type="binding site" evidence="18">
    <location>
        <position position="317"/>
    </location>
    <ligand>
        <name>ATP</name>
        <dbReference type="ChEBI" id="CHEBI:30616"/>
    </ligand>
</feature>
<dbReference type="EMBL" id="JAUIZM010000116">
    <property type="protein sequence ID" value="KAK1348919.1"/>
    <property type="molecule type" value="Genomic_DNA"/>
</dbReference>
<reference evidence="22" key="1">
    <citation type="submission" date="2023-02" db="EMBL/GenBank/DDBJ databases">
        <title>Genome of toxic invasive species Heracleum sosnowskyi carries increased number of genes despite the absence of recent whole-genome duplications.</title>
        <authorList>
            <person name="Schelkunov M."/>
            <person name="Shtratnikova V."/>
            <person name="Makarenko M."/>
            <person name="Klepikova A."/>
            <person name="Omelchenko D."/>
            <person name="Novikova G."/>
            <person name="Obukhova E."/>
            <person name="Bogdanov V."/>
            <person name="Penin A."/>
            <person name="Logacheva M."/>
        </authorList>
    </citation>
    <scope>NUCLEOTIDE SEQUENCE</scope>
    <source>
        <strain evidence="22">Hsosn_3</strain>
        <tissue evidence="22">Leaf</tissue>
    </source>
</reference>
<evidence type="ECO:0000256" key="14">
    <source>
        <dbReference type="ARBA" id="ARBA00023170"/>
    </source>
</evidence>
<evidence type="ECO:0000256" key="7">
    <source>
        <dbReference type="ARBA" id="ARBA00022692"/>
    </source>
</evidence>
<dbReference type="FunFam" id="1.10.510.10:FF:000287">
    <property type="entry name" value="probable LRR receptor-like serine/threonine-protein kinase RKF3"/>
    <property type="match status" value="1"/>
</dbReference>
<keyword evidence="10 22" id="KW-0418">Kinase</keyword>
<dbReference type="InterPro" id="IPR017441">
    <property type="entry name" value="Protein_kinase_ATP_BS"/>
</dbReference>
<dbReference type="InterPro" id="IPR008271">
    <property type="entry name" value="Ser/Thr_kinase_AS"/>
</dbReference>
<comment type="caution">
    <text evidence="22">The sequence shown here is derived from an EMBL/GenBank/DDBJ whole genome shotgun (WGS) entry which is preliminary data.</text>
</comment>
<gene>
    <name evidence="22" type="ORF">POM88_054911</name>
</gene>
<keyword evidence="15" id="KW-0325">Glycoprotein</keyword>
<dbReference type="PANTHER" id="PTHR47989">
    <property type="entry name" value="OS01G0750732 PROTEIN"/>
    <property type="match status" value="1"/>
</dbReference>
<evidence type="ECO:0000256" key="20">
    <source>
        <dbReference type="SAM" id="SignalP"/>
    </source>
</evidence>
<evidence type="ECO:0000256" key="16">
    <source>
        <dbReference type="ARBA" id="ARBA00047899"/>
    </source>
</evidence>
<keyword evidence="13 19" id="KW-0472">Membrane</keyword>
<keyword evidence="11 18" id="KW-0067">ATP-binding</keyword>
<keyword evidence="4" id="KW-1003">Cell membrane</keyword>
<dbReference type="Pfam" id="PF00069">
    <property type="entry name" value="Pkinase"/>
    <property type="match status" value="1"/>
</dbReference>
<feature type="transmembrane region" description="Helical" evidence="19">
    <location>
        <begin position="223"/>
        <end position="244"/>
    </location>
</feature>
<feature type="domain" description="Protein kinase" evidence="21">
    <location>
        <begin position="289"/>
        <end position="579"/>
    </location>
</feature>
<evidence type="ECO:0000256" key="12">
    <source>
        <dbReference type="ARBA" id="ARBA00022989"/>
    </source>
</evidence>
<comment type="subcellular location">
    <subcellularLocation>
        <location evidence="1">Cell membrane</location>
        <topology evidence="1">Single-pass membrane protein</topology>
    </subcellularLocation>
    <subcellularLocation>
        <location evidence="2">Membrane</location>
        <topology evidence="2">Single-pass type I membrane protein</topology>
    </subcellularLocation>
</comment>
<evidence type="ECO:0000256" key="1">
    <source>
        <dbReference type="ARBA" id="ARBA00004162"/>
    </source>
</evidence>
<dbReference type="CDD" id="cd14066">
    <property type="entry name" value="STKc_IRAK"/>
    <property type="match status" value="1"/>
</dbReference>
<dbReference type="Pfam" id="PF19160">
    <property type="entry name" value="SPARK"/>
    <property type="match status" value="1"/>
</dbReference>
<dbReference type="GO" id="GO:0005524">
    <property type="term" value="F:ATP binding"/>
    <property type="evidence" value="ECO:0007669"/>
    <property type="project" value="UniProtKB-UniRule"/>
</dbReference>
<comment type="catalytic activity">
    <reaction evidence="17">
        <text>L-seryl-[protein] + ATP = O-phospho-L-seryl-[protein] + ADP + H(+)</text>
        <dbReference type="Rhea" id="RHEA:17989"/>
        <dbReference type="Rhea" id="RHEA-COMP:9863"/>
        <dbReference type="Rhea" id="RHEA-COMP:11604"/>
        <dbReference type="ChEBI" id="CHEBI:15378"/>
        <dbReference type="ChEBI" id="CHEBI:29999"/>
        <dbReference type="ChEBI" id="CHEBI:30616"/>
        <dbReference type="ChEBI" id="CHEBI:83421"/>
        <dbReference type="ChEBI" id="CHEBI:456216"/>
        <dbReference type="EC" id="2.7.11.1"/>
    </reaction>
</comment>
<evidence type="ECO:0000256" key="8">
    <source>
        <dbReference type="ARBA" id="ARBA00022729"/>
    </source>
</evidence>
<organism evidence="22 23">
    <name type="scientific">Heracleum sosnowskyi</name>
    <dbReference type="NCBI Taxonomy" id="360622"/>
    <lineage>
        <taxon>Eukaryota</taxon>
        <taxon>Viridiplantae</taxon>
        <taxon>Streptophyta</taxon>
        <taxon>Embryophyta</taxon>
        <taxon>Tracheophyta</taxon>
        <taxon>Spermatophyta</taxon>
        <taxon>Magnoliopsida</taxon>
        <taxon>eudicotyledons</taxon>
        <taxon>Gunneridae</taxon>
        <taxon>Pentapetalae</taxon>
        <taxon>asterids</taxon>
        <taxon>campanulids</taxon>
        <taxon>Apiales</taxon>
        <taxon>Apiaceae</taxon>
        <taxon>Apioideae</taxon>
        <taxon>apioid superclade</taxon>
        <taxon>Tordylieae</taxon>
        <taxon>Tordyliinae</taxon>
        <taxon>Heracleum</taxon>
    </lineage>
</organism>
<keyword evidence="14" id="KW-0675">Receptor</keyword>
<keyword evidence="9 18" id="KW-0547">Nucleotide-binding</keyword>
<dbReference type="GO" id="GO:0004674">
    <property type="term" value="F:protein serine/threonine kinase activity"/>
    <property type="evidence" value="ECO:0007669"/>
    <property type="project" value="UniProtKB-KW"/>
</dbReference>
<sequence length="711" mass="79049">MSKSQNKLISILCFSIFFFISYAKTSCPIDFSYVKTLPWDKSNCVDKPLNQITCCETIKHLLGLGLAKYLNQTSMFYFPNTDTASACMSVFDDQLMSMSINISMCSGGSYDQLVVNSSSNCAGITTLKDWKEKFNESTPLDSNCKGNFSTPSRCNACNEAGQRVASQLGITRPNSTKCFEYVCLYAAGIVNEHGPEDPRIASCALGITMAKSTTDKRKKTFKVAFGVLGALFGVLTTWGCVVVYKKLKEERRLAVLREEYVRGVKAKVLPNTGAKWFQVAELEQATKGFSKKNLIGQGGFGVVYKGTLVDGSIVAVKQLLDMDVNGDDEEFTNEAEIISKIRHRNLLALRGFCVESDAVKGNRRYLVYDYMSNGSLDEHLFDYEQGNSIGKQPLDWPLRKNIIIDVAKGLAYLHYGIKPAIYHRDIKTTNILLDSEMKARLADFGLAKQTTEGESHLTTKVAGTYGYLAPEYALYGQLTEKSDVYSFGIIILEIMSGRKVLDTSSTSSRLLITDWAFDLVKSGKVDNIFDDRMGENASKGVMERFVHVGILCAHVMVALRPTISEALKMLEGDIEVPMLPDRPLPLSHESLRYIPEFSISTLGISAGRSSLDISGSRSSISGLDVLFMSSSYRMACLVDLVLYVPNTLTVVHQKGTHWVSEINNVKSYARTKLGDCIQRPTNANIELRHPPLCFLQEIRKTINYFHLLRLV</sequence>